<dbReference type="Proteomes" id="UP000191056">
    <property type="component" value="Unassembled WGS sequence"/>
</dbReference>
<dbReference type="SMART" id="SM00283">
    <property type="entry name" value="MA"/>
    <property type="match status" value="1"/>
</dbReference>
<gene>
    <name evidence="10" type="primary">mcp4_11</name>
    <name evidence="10" type="ORF">CLCHR_26080</name>
</gene>
<dbReference type="PANTHER" id="PTHR32089:SF112">
    <property type="entry name" value="LYSOZYME-LIKE PROTEIN-RELATED"/>
    <property type="match status" value="1"/>
</dbReference>
<dbReference type="GO" id="GO:0005886">
    <property type="term" value="C:plasma membrane"/>
    <property type="evidence" value="ECO:0007669"/>
    <property type="project" value="UniProtKB-SubCell"/>
</dbReference>
<dbReference type="PANTHER" id="PTHR32089">
    <property type="entry name" value="METHYL-ACCEPTING CHEMOTAXIS PROTEIN MCPB"/>
    <property type="match status" value="1"/>
</dbReference>
<dbReference type="STRING" id="225345.CLCHR_26080"/>
<keyword evidence="2" id="KW-1003">Cell membrane</keyword>
<evidence type="ECO:0000256" key="5">
    <source>
        <dbReference type="ARBA" id="ARBA00023136"/>
    </source>
</evidence>
<dbReference type="RefSeq" id="WP_079440225.1">
    <property type="nucleotide sequence ID" value="NZ_MZGT01000033.1"/>
</dbReference>
<feature type="domain" description="Methyl-accepting transducer" evidence="9">
    <location>
        <begin position="271"/>
        <end position="515"/>
    </location>
</feature>
<sequence>MNIKGKLVLSFILIVSIISMSTFVVIYTNINKIAYSNYEKTVTTTSKLGYIFLDTKYLGKWKVSDGKLYKGDMKISDNNQIVDSIKNESSTDIISIFLSDTRVATNAVDESGNRAIGTKAPDEVVELVLKQGKTYIGKTNVLGKETLCQYTPIKDSFDKVIGMWAVGIDYSNISKYIFNIISVIAIIMLILTIIGVIIFSKIGSIIVKSIKKFNDHLLLISGGDFTSNIDERFLKTKDESGSMFKNLKLMQENIKSILKNVEEQVSSTSNTSKELSETVNELKVVVEEVNIATEQIVAGLEETAASTEEISSTTNEMESSVEKITDTTQKASIHSEEIRERADNFKNNSINLKNETVRLCSNNSNKLKKAIAESGKVNEISNLLDAISNITSQTNLLSLNAAIEASRAGEAGKGFSVVAAEIKKLAEESDVTTERIKGIIAHVIQAVDYLVNTSNDILKFIDETIIENYKQFYEMSNFYSSDANYYSSVSKEIEESAKQLLLATKDIVSAINNVGIASSNGANEAISIANKISILSDKSQHIVKNSIQCEEVSIELDKSINRLKI</sequence>
<feature type="transmembrane region" description="Helical" evidence="8">
    <location>
        <begin position="7"/>
        <end position="27"/>
    </location>
</feature>
<accession>A0A1V4IMN8</accession>
<proteinExistence type="predicted"/>
<keyword evidence="6 7" id="KW-0807">Transducer</keyword>
<evidence type="ECO:0000256" key="1">
    <source>
        <dbReference type="ARBA" id="ARBA00004651"/>
    </source>
</evidence>
<comment type="subcellular location">
    <subcellularLocation>
        <location evidence="1">Cell membrane</location>
        <topology evidence="1">Multi-pass membrane protein</topology>
    </subcellularLocation>
</comment>
<evidence type="ECO:0000256" key="4">
    <source>
        <dbReference type="ARBA" id="ARBA00022989"/>
    </source>
</evidence>
<evidence type="ECO:0000256" key="8">
    <source>
        <dbReference type="SAM" id="Phobius"/>
    </source>
</evidence>
<dbReference type="InterPro" id="IPR033463">
    <property type="entry name" value="sCache_3"/>
</dbReference>
<dbReference type="InterPro" id="IPR029151">
    <property type="entry name" value="Sensor-like_sf"/>
</dbReference>
<comment type="caution">
    <text evidence="10">The sequence shown here is derived from an EMBL/GenBank/DDBJ whole genome shotgun (WGS) entry which is preliminary data.</text>
</comment>
<evidence type="ECO:0000256" key="2">
    <source>
        <dbReference type="ARBA" id="ARBA00022475"/>
    </source>
</evidence>
<dbReference type="Pfam" id="PF17202">
    <property type="entry name" value="sCache_3_3"/>
    <property type="match status" value="1"/>
</dbReference>
<evidence type="ECO:0000256" key="6">
    <source>
        <dbReference type="ARBA" id="ARBA00023224"/>
    </source>
</evidence>
<name>A0A1V4IMN8_9CLOT</name>
<keyword evidence="5 8" id="KW-0472">Membrane</keyword>
<dbReference type="OrthoDB" id="9814363at2"/>
<keyword evidence="11" id="KW-1185">Reference proteome</keyword>
<dbReference type="AlphaFoldDB" id="A0A1V4IMN8"/>
<evidence type="ECO:0000256" key="3">
    <source>
        <dbReference type="ARBA" id="ARBA00022692"/>
    </source>
</evidence>
<evidence type="ECO:0000313" key="10">
    <source>
        <dbReference type="EMBL" id="OPJ61104.1"/>
    </source>
</evidence>
<keyword evidence="3 8" id="KW-0812">Transmembrane</keyword>
<evidence type="ECO:0000259" key="9">
    <source>
        <dbReference type="PROSITE" id="PS50111"/>
    </source>
</evidence>
<dbReference type="EMBL" id="MZGT01000033">
    <property type="protein sequence ID" value="OPJ61104.1"/>
    <property type="molecule type" value="Genomic_DNA"/>
</dbReference>
<dbReference type="PROSITE" id="PS50111">
    <property type="entry name" value="CHEMOTAXIS_TRANSDUC_2"/>
    <property type="match status" value="1"/>
</dbReference>
<evidence type="ECO:0000256" key="7">
    <source>
        <dbReference type="PROSITE-ProRule" id="PRU00284"/>
    </source>
</evidence>
<dbReference type="Gene3D" id="1.10.287.950">
    <property type="entry name" value="Methyl-accepting chemotaxis protein"/>
    <property type="match status" value="1"/>
</dbReference>
<dbReference type="InterPro" id="IPR004089">
    <property type="entry name" value="MCPsignal_dom"/>
</dbReference>
<dbReference type="SUPFAM" id="SSF58104">
    <property type="entry name" value="Methyl-accepting chemotaxis protein (MCP) signaling domain"/>
    <property type="match status" value="1"/>
</dbReference>
<feature type="transmembrane region" description="Helical" evidence="8">
    <location>
        <begin position="176"/>
        <end position="199"/>
    </location>
</feature>
<protein>
    <submittedName>
        <fullName evidence="10">Methyl-accepting chemotaxis protein 4</fullName>
    </submittedName>
</protein>
<dbReference type="GO" id="GO:0007165">
    <property type="term" value="P:signal transduction"/>
    <property type="evidence" value="ECO:0007669"/>
    <property type="project" value="UniProtKB-KW"/>
</dbReference>
<reference evidence="10 11" key="1">
    <citation type="submission" date="2017-03" db="EMBL/GenBank/DDBJ databases">
        <title>Genome sequence of Clostridium chromiireducens DSM 23318.</title>
        <authorList>
            <person name="Poehlein A."/>
            <person name="Daniel R."/>
        </authorList>
    </citation>
    <scope>NUCLEOTIDE SEQUENCE [LARGE SCALE GENOMIC DNA]</scope>
    <source>
        <strain evidence="10 11">DSM 23318</strain>
    </source>
</reference>
<dbReference type="SUPFAM" id="SSF103190">
    <property type="entry name" value="Sensory domain-like"/>
    <property type="match status" value="1"/>
</dbReference>
<dbReference type="Pfam" id="PF00015">
    <property type="entry name" value="MCPsignal"/>
    <property type="match status" value="1"/>
</dbReference>
<organism evidence="10 11">
    <name type="scientific">Clostridium chromiireducens</name>
    <dbReference type="NCBI Taxonomy" id="225345"/>
    <lineage>
        <taxon>Bacteria</taxon>
        <taxon>Bacillati</taxon>
        <taxon>Bacillota</taxon>
        <taxon>Clostridia</taxon>
        <taxon>Eubacteriales</taxon>
        <taxon>Clostridiaceae</taxon>
        <taxon>Clostridium</taxon>
    </lineage>
</organism>
<evidence type="ECO:0000313" key="11">
    <source>
        <dbReference type="Proteomes" id="UP000191056"/>
    </source>
</evidence>
<keyword evidence="4 8" id="KW-1133">Transmembrane helix</keyword>